<feature type="binding site" evidence="3">
    <location>
        <position position="89"/>
    </location>
    <ligand>
        <name>substrate</name>
    </ligand>
</feature>
<feature type="binding site" evidence="3">
    <location>
        <begin position="247"/>
        <end position="248"/>
    </location>
    <ligand>
        <name>substrate</name>
    </ligand>
</feature>
<dbReference type="Pfam" id="PF01008">
    <property type="entry name" value="IF-2B"/>
    <property type="match status" value="1"/>
</dbReference>
<dbReference type="PANTHER" id="PTHR43475:SF1">
    <property type="entry name" value="METHYLTHIORIBOSE-1-PHOSPHATE ISOMERASE"/>
    <property type="match status" value="1"/>
</dbReference>
<dbReference type="InterPro" id="IPR000649">
    <property type="entry name" value="IF-2B-related"/>
</dbReference>
<evidence type="ECO:0000313" key="5">
    <source>
        <dbReference type="Proteomes" id="UP001319827"/>
    </source>
</evidence>
<feature type="active site" description="Proton donor" evidence="3">
    <location>
        <position position="237"/>
    </location>
</feature>
<evidence type="ECO:0000313" key="4">
    <source>
        <dbReference type="EMBL" id="BCR03665.1"/>
    </source>
</evidence>
<keyword evidence="3" id="KW-0486">Methionine biosynthesis</keyword>
<comment type="function">
    <text evidence="3">Catalyzes the interconversion of methylthioribose-1-phosphate (MTR-1-P) into methylthioribulose-1-phosphate (MTRu-1-P).</text>
</comment>
<accession>A0ABN6DU76</accession>
<dbReference type="InterPro" id="IPR037171">
    <property type="entry name" value="NagB/RpiA_transferase-like"/>
</dbReference>
<reference evidence="4 5" key="2">
    <citation type="journal article" date="2021" name="Int. J. Syst. Evol. Microbiol.">
        <title>Isolation and Polyphasic Characterization of Desulfuromonas versatilis sp. Nov., an Electrogenic Bacteria Capable of Versatile Metabolism Isolated from a Graphene Oxide-Reducing Enrichment Culture.</title>
        <authorList>
            <person name="Xie L."/>
            <person name="Yoshida N."/>
            <person name="Ishii S."/>
            <person name="Meng L."/>
        </authorList>
    </citation>
    <scope>NUCLEOTIDE SEQUENCE [LARGE SCALE GENOMIC DNA]</scope>
    <source>
        <strain evidence="4 5">NIT-T3</strain>
    </source>
</reference>
<dbReference type="Proteomes" id="UP001319827">
    <property type="component" value="Chromosome"/>
</dbReference>
<sequence length="348" mass="37774">MSIKPIEYRDGILRMIDQRLLPTEETWLEYTDYREVAEAIRSMVVRGAPAIGVAAAFGAAFGARDIEAENFEAFYPEFEKVCALLAATRPTAVNLFWALDRMKHFARANAAYPPADLKTGLLFEAMAIADEDDRLNRTMGRHGQALIPEQARVLTHCNAGALATGGYGTALGVIRAAVAAGKKVAVYADETRPFLQGSRLTAWELQKDKIPVTLICDNMAGYLMSKGEIDCVIVGADRIAANGDVANKIGTYTVAVLAKEHGLPFYVAAPLSTIDLSIPDGSHIPIEERDRREVTHSGERQLAPEGIEVRNPAFDVTPARLVTAIITEKGVVQGDYQSGLQALFGKGR</sequence>
<dbReference type="NCBIfam" id="TIGR00524">
    <property type="entry name" value="eIF-2B_rel"/>
    <property type="match status" value="1"/>
</dbReference>
<comment type="pathway">
    <text evidence="3">Amino-acid biosynthesis; L-methionine biosynthesis via salvage pathway; L-methionine from S-methyl-5-thio-alpha-D-ribose 1-phosphate: step 1/6.</text>
</comment>
<comment type="catalytic activity">
    <reaction evidence="3">
        <text>5-(methylsulfanyl)-alpha-D-ribose 1-phosphate = 5-(methylsulfanyl)-D-ribulose 1-phosphate</text>
        <dbReference type="Rhea" id="RHEA:19989"/>
        <dbReference type="ChEBI" id="CHEBI:58533"/>
        <dbReference type="ChEBI" id="CHEBI:58548"/>
        <dbReference type="EC" id="5.3.1.23"/>
    </reaction>
</comment>
<keyword evidence="1 3" id="KW-0028">Amino-acid biosynthesis</keyword>
<dbReference type="SUPFAM" id="SSF100950">
    <property type="entry name" value="NagB/RpiA/CoA transferase-like"/>
    <property type="match status" value="1"/>
</dbReference>
<feature type="binding site" evidence="3">
    <location>
        <position position="196"/>
    </location>
    <ligand>
        <name>substrate</name>
    </ligand>
</feature>
<dbReference type="NCBIfam" id="NF004326">
    <property type="entry name" value="PRK05720.1"/>
    <property type="match status" value="1"/>
</dbReference>
<dbReference type="InterPro" id="IPR027363">
    <property type="entry name" value="M1Pi_N"/>
</dbReference>
<name>A0ABN6DU76_9BACT</name>
<dbReference type="InterPro" id="IPR011559">
    <property type="entry name" value="Initiation_fac_2B_a/b/d"/>
</dbReference>
<dbReference type="InterPro" id="IPR042529">
    <property type="entry name" value="IF_2B-like_C"/>
</dbReference>
<feature type="site" description="Transition state stabilizer" evidence="3">
    <location>
        <position position="157"/>
    </location>
</feature>
<feature type="binding site" evidence="3">
    <location>
        <begin position="46"/>
        <end position="48"/>
    </location>
    <ligand>
        <name>substrate</name>
    </ligand>
</feature>
<dbReference type="Gene3D" id="3.40.50.10470">
    <property type="entry name" value="Translation initiation factor eif-2b, domain 2"/>
    <property type="match status" value="1"/>
</dbReference>
<gene>
    <name evidence="3 4" type="primary">mtnA</name>
    <name evidence="4" type="ORF">DESUT3_07340</name>
</gene>
<dbReference type="InterPro" id="IPR005251">
    <property type="entry name" value="IF-M1Pi"/>
</dbReference>
<dbReference type="RefSeq" id="WP_221251130.1">
    <property type="nucleotide sequence ID" value="NZ_AP024355.1"/>
</dbReference>
<proteinExistence type="inferred from homology"/>
<dbReference type="Gene3D" id="1.20.120.420">
    <property type="entry name" value="translation initiation factor eif-2b, domain 1"/>
    <property type="match status" value="1"/>
</dbReference>
<protein>
    <recommendedName>
        <fullName evidence="3">Methylthioribose-1-phosphate isomerase</fullName>
        <shortName evidence="3">M1Pi</shortName>
        <shortName evidence="3">MTR-1-P isomerase</shortName>
        <ecNumber evidence="3">5.3.1.23</ecNumber>
    </recommendedName>
    <alternativeName>
        <fullName evidence="3">S-methyl-5-thioribose-1-phosphate isomerase</fullName>
    </alternativeName>
</protein>
<evidence type="ECO:0000256" key="1">
    <source>
        <dbReference type="ARBA" id="ARBA00022605"/>
    </source>
</evidence>
<dbReference type="HAMAP" id="MF_01678">
    <property type="entry name" value="Salvage_MtnA"/>
    <property type="match status" value="1"/>
</dbReference>
<keyword evidence="5" id="KW-1185">Reference proteome</keyword>
<dbReference type="NCBIfam" id="TIGR00512">
    <property type="entry name" value="salvage_mtnA"/>
    <property type="match status" value="1"/>
</dbReference>
<evidence type="ECO:0000256" key="2">
    <source>
        <dbReference type="ARBA" id="ARBA00023235"/>
    </source>
</evidence>
<keyword evidence="2 3" id="KW-0413">Isomerase</keyword>
<evidence type="ECO:0000256" key="3">
    <source>
        <dbReference type="HAMAP-Rule" id="MF_01678"/>
    </source>
</evidence>
<dbReference type="PANTHER" id="PTHR43475">
    <property type="entry name" value="METHYLTHIORIBOSE-1-PHOSPHATE ISOMERASE"/>
    <property type="match status" value="1"/>
</dbReference>
<organism evidence="4 5">
    <name type="scientific">Desulfuromonas versatilis</name>
    <dbReference type="NCBI Taxonomy" id="2802975"/>
    <lineage>
        <taxon>Bacteria</taxon>
        <taxon>Pseudomonadati</taxon>
        <taxon>Thermodesulfobacteriota</taxon>
        <taxon>Desulfuromonadia</taxon>
        <taxon>Desulfuromonadales</taxon>
        <taxon>Desulfuromonadaceae</taxon>
        <taxon>Desulfuromonas</taxon>
    </lineage>
</organism>
<dbReference type="EC" id="5.3.1.23" evidence="3"/>
<dbReference type="GO" id="GO:0016853">
    <property type="term" value="F:isomerase activity"/>
    <property type="evidence" value="ECO:0007669"/>
    <property type="project" value="UniProtKB-KW"/>
</dbReference>
<dbReference type="EMBL" id="AP024355">
    <property type="protein sequence ID" value="BCR03665.1"/>
    <property type="molecule type" value="Genomic_DNA"/>
</dbReference>
<comment type="similarity">
    <text evidence="3">Belongs to the EIF-2B alpha/beta/delta subunits family. MtnA subfamily.</text>
</comment>
<reference evidence="4 5" key="1">
    <citation type="journal article" date="2016" name="C (Basel)">
        <title>Selective Growth of and Electricity Production by Marine Exoelectrogenic Bacteria in Self-Aggregated Hydrogel of Microbially Reduced Graphene Oxide.</title>
        <authorList>
            <person name="Yoshida N."/>
            <person name="Goto Y."/>
            <person name="Miyata Y."/>
        </authorList>
    </citation>
    <scope>NUCLEOTIDE SEQUENCE [LARGE SCALE GENOMIC DNA]</scope>
    <source>
        <strain evidence="4 5">NIT-T3</strain>
    </source>
</reference>